<evidence type="ECO:0000313" key="2">
    <source>
        <dbReference type="EMBL" id="GBB97513.1"/>
    </source>
</evidence>
<protein>
    <submittedName>
        <fullName evidence="2">Uncharacterized protein</fullName>
    </submittedName>
</protein>
<dbReference type="Proteomes" id="UP000247702">
    <property type="component" value="Unassembled WGS sequence"/>
</dbReference>
<comment type="caution">
    <text evidence="2">The sequence shown here is derived from an EMBL/GenBank/DDBJ whole genome shotgun (WGS) entry which is preliminary data.</text>
</comment>
<evidence type="ECO:0000313" key="3">
    <source>
        <dbReference type="Proteomes" id="UP000247702"/>
    </source>
</evidence>
<accession>A0A2Z6R5M7</accession>
<proteinExistence type="predicted"/>
<keyword evidence="3" id="KW-1185">Reference proteome</keyword>
<evidence type="ECO:0000256" key="1">
    <source>
        <dbReference type="SAM" id="MobiDB-lite"/>
    </source>
</evidence>
<organism evidence="2 3">
    <name type="scientific">Rhizophagus clarus</name>
    <dbReference type="NCBI Taxonomy" id="94130"/>
    <lineage>
        <taxon>Eukaryota</taxon>
        <taxon>Fungi</taxon>
        <taxon>Fungi incertae sedis</taxon>
        <taxon>Mucoromycota</taxon>
        <taxon>Glomeromycotina</taxon>
        <taxon>Glomeromycetes</taxon>
        <taxon>Glomerales</taxon>
        <taxon>Glomeraceae</taxon>
        <taxon>Rhizophagus</taxon>
    </lineage>
</organism>
<feature type="region of interest" description="Disordered" evidence="1">
    <location>
        <begin position="1"/>
        <end position="21"/>
    </location>
</feature>
<dbReference type="EMBL" id="BEXD01002223">
    <property type="protein sequence ID" value="GBB97513.1"/>
    <property type="molecule type" value="Genomic_DNA"/>
</dbReference>
<name>A0A2Z6R5M7_9GLOM</name>
<sequence>MQENDSEAGPGPVTQAHRDEQRNSRILFSDLILNQAIIPWKPPSRINIKQFKTIFSRHGKCFIINEKAEKWDRENYDSDEARLPILAEIEQKEEKNRQEYIEKLLLAKRQEYEAEKEYATSKHF</sequence>
<reference evidence="2 3" key="1">
    <citation type="submission" date="2017-11" db="EMBL/GenBank/DDBJ databases">
        <title>The genome of Rhizophagus clarus HR1 reveals common genetic basis of auxotrophy among arbuscular mycorrhizal fungi.</title>
        <authorList>
            <person name="Kobayashi Y."/>
        </authorList>
    </citation>
    <scope>NUCLEOTIDE SEQUENCE [LARGE SCALE GENOMIC DNA]</scope>
    <source>
        <strain evidence="2 3">HR1</strain>
    </source>
</reference>
<gene>
    <name evidence="2" type="ORF">RclHR1_00030070</name>
</gene>
<dbReference type="AlphaFoldDB" id="A0A2Z6R5M7"/>